<organism evidence="6 7">
    <name type="scientific">Mycobacterium kiyosense</name>
    <dbReference type="NCBI Taxonomy" id="2871094"/>
    <lineage>
        <taxon>Bacteria</taxon>
        <taxon>Bacillati</taxon>
        <taxon>Actinomycetota</taxon>
        <taxon>Actinomycetes</taxon>
        <taxon>Mycobacteriales</taxon>
        <taxon>Mycobacteriaceae</taxon>
        <taxon>Mycobacterium</taxon>
    </lineage>
</organism>
<evidence type="ECO:0000256" key="2">
    <source>
        <dbReference type="ARBA" id="ARBA00022777"/>
    </source>
</evidence>
<dbReference type="Gene3D" id="1.10.10.10">
    <property type="entry name" value="Winged helix-like DNA-binding domain superfamily/Winged helix DNA-binding domain"/>
    <property type="match status" value="1"/>
</dbReference>
<keyword evidence="1" id="KW-0808">Transferase</keyword>
<dbReference type="GO" id="GO:0003723">
    <property type="term" value="F:RNA binding"/>
    <property type="evidence" value="ECO:0007669"/>
    <property type="project" value="InterPro"/>
</dbReference>
<keyword evidence="3" id="KW-0805">Transcription regulation</keyword>
<keyword evidence="2" id="KW-0418">Kinase</keyword>
<evidence type="ECO:0000256" key="1">
    <source>
        <dbReference type="ARBA" id="ARBA00022679"/>
    </source>
</evidence>
<dbReference type="GO" id="GO:0016301">
    <property type="term" value="F:kinase activity"/>
    <property type="evidence" value="ECO:0007669"/>
    <property type="project" value="UniProtKB-KW"/>
</dbReference>
<evidence type="ECO:0000313" key="7">
    <source>
        <dbReference type="Proteomes" id="UP001165663"/>
    </source>
</evidence>
<evidence type="ECO:0000259" key="5">
    <source>
        <dbReference type="PROSITE" id="PS50921"/>
    </source>
</evidence>
<sequence length="235" mass="24901">MDMSNEFHDLLRTTMEALTRDLAQDGAPIEQTLAEVTAAAVGLLPAVDAADVLLIDNGVFTSVASTSPVGPRLDGAQRDTGEGPCLDAARATAVVRCDDLSTDPRWPSFTAIAVDTGVHSMLSYQLYTHGAGSGALNLFSEKVGAFSHEAEAVGAMLATHAALALIAVNRQRQFESALASRDLIGQAKGMIMERFNVDAVRAFDLLRLLSQNQNIPLRDVASQIVASGPERRDPG</sequence>
<dbReference type="InterPro" id="IPR005561">
    <property type="entry name" value="ANTAR"/>
</dbReference>
<feature type="domain" description="ANTAR" evidence="5">
    <location>
        <begin position="164"/>
        <end position="225"/>
    </location>
</feature>
<proteinExistence type="predicted"/>
<dbReference type="PROSITE" id="PS50921">
    <property type="entry name" value="ANTAR"/>
    <property type="match status" value="1"/>
</dbReference>
<gene>
    <name evidence="6" type="ORF">SRL2020028_25560</name>
</gene>
<dbReference type="InterPro" id="IPR012074">
    <property type="entry name" value="GAF_ANTAR"/>
</dbReference>
<dbReference type="Pfam" id="PF13185">
    <property type="entry name" value="GAF_2"/>
    <property type="match status" value="1"/>
</dbReference>
<keyword evidence="4" id="KW-0804">Transcription</keyword>
<dbReference type="AlphaFoldDB" id="A0AA37VAB4"/>
<dbReference type="Gene3D" id="3.30.450.40">
    <property type="match status" value="1"/>
</dbReference>
<evidence type="ECO:0000256" key="3">
    <source>
        <dbReference type="ARBA" id="ARBA00023015"/>
    </source>
</evidence>
<dbReference type="SMART" id="SM01012">
    <property type="entry name" value="ANTAR"/>
    <property type="match status" value="1"/>
</dbReference>
<evidence type="ECO:0000256" key="4">
    <source>
        <dbReference type="ARBA" id="ARBA00023163"/>
    </source>
</evidence>
<name>A0AA37VAB4_9MYCO</name>
<protein>
    <recommendedName>
        <fullName evidence="5">ANTAR domain-containing protein</fullName>
    </recommendedName>
</protein>
<dbReference type="Pfam" id="PF03861">
    <property type="entry name" value="ANTAR"/>
    <property type="match status" value="1"/>
</dbReference>
<dbReference type="SUPFAM" id="SSF55781">
    <property type="entry name" value="GAF domain-like"/>
    <property type="match status" value="1"/>
</dbReference>
<dbReference type="Proteomes" id="UP001165663">
    <property type="component" value="Unassembled WGS sequence"/>
</dbReference>
<comment type="caution">
    <text evidence="6">The sequence shown here is derived from an EMBL/GenBank/DDBJ whole genome shotgun (WGS) entry which is preliminary data.</text>
</comment>
<dbReference type="SUPFAM" id="SSF52172">
    <property type="entry name" value="CheY-like"/>
    <property type="match status" value="1"/>
</dbReference>
<dbReference type="PIRSF" id="PIRSF036625">
    <property type="entry name" value="GAF_ANTAR"/>
    <property type="match status" value="1"/>
</dbReference>
<dbReference type="EMBL" id="BRXE01000023">
    <property type="protein sequence ID" value="GLB83300.1"/>
    <property type="molecule type" value="Genomic_DNA"/>
</dbReference>
<reference evidence="6" key="1">
    <citation type="submission" date="2022-07" db="EMBL/GenBank/DDBJ databases">
        <title>Mycobacterium kiyosense sp. nov., scotochromogenic slow-glowing species isolated from respiratory specimens.</title>
        <authorList>
            <person name="Fukano H."/>
            <person name="Kazumi Y."/>
            <person name="Sakagami N."/>
            <person name="Ato M."/>
            <person name="Mitarai S."/>
            <person name="Hoshino Y."/>
        </authorList>
    </citation>
    <scope>NUCLEOTIDE SEQUENCE</scope>
    <source>
        <strain evidence="6">SRL2020-028</strain>
    </source>
</reference>
<evidence type="ECO:0000313" key="6">
    <source>
        <dbReference type="EMBL" id="GLB83300.1"/>
    </source>
</evidence>
<dbReference type="InterPro" id="IPR029016">
    <property type="entry name" value="GAF-like_dom_sf"/>
</dbReference>
<dbReference type="InterPro" id="IPR003018">
    <property type="entry name" value="GAF"/>
</dbReference>
<accession>A0AA37VAB4</accession>
<dbReference type="InterPro" id="IPR011006">
    <property type="entry name" value="CheY-like_superfamily"/>
</dbReference>
<dbReference type="InterPro" id="IPR036388">
    <property type="entry name" value="WH-like_DNA-bd_sf"/>
</dbReference>